<dbReference type="Gene3D" id="3.40.390.10">
    <property type="entry name" value="Collagenase (Catalytic Domain)"/>
    <property type="match status" value="2"/>
</dbReference>
<dbReference type="InterPro" id="IPR000718">
    <property type="entry name" value="Peptidase_M13"/>
</dbReference>
<reference evidence="11" key="1">
    <citation type="submission" date="2012-12" db="EMBL/GenBank/DDBJ databases">
        <title>Identification and characterization of a phenylalanine ammonia-lyase gene family in Isatis indigotica Fort.</title>
        <authorList>
            <person name="Liu Q."/>
            <person name="Chen J."/>
            <person name="Zhou X."/>
            <person name="Di P."/>
            <person name="Xiao Y."/>
            <person name="Xuan H."/>
            <person name="Zhang L."/>
            <person name="Chen W."/>
        </authorList>
    </citation>
    <scope>NUCLEOTIDE SEQUENCE</scope>
    <source>
        <tissue evidence="11">Salivary gland</tissue>
    </source>
</reference>
<protein>
    <submittedName>
        <fullName evidence="11">Putative m13 family peptidase</fullName>
    </submittedName>
</protein>
<dbReference type="GO" id="GO:0016485">
    <property type="term" value="P:protein processing"/>
    <property type="evidence" value="ECO:0007669"/>
    <property type="project" value="TreeGrafter"/>
</dbReference>
<evidence type="ECO:0000259" key="9">
    <source>
        <dbReference type="Pfam" id="PF01431"/>
    </source>
</evidence>
<organism evidence="11">
    <name type="scientific">Ixodes ricinus</name>
    <name type="common">Common tick</name>
    <name type="synonym">Acarus ricinus</name>
    <dbReference type="NCBI Taxonomy" id="34613"/>
    <lineage>
        <taxon>Eukaryota</taxon>
        <taxon>Metazoa</taxon>
        <taxon>Ecdysozoa</taxon>
        <taxon>Arthropoda</taxon>
        <taxon>Chelicerata</taxon>
        <taxon>Arachnida</taxon>
        <taxon>Acari</taxon>
        <taxon>Parasitiformes</taxon>
        <taxon>Ixodida</taxon>
        <taxon>Ixodoidea</taxon>
        <taxon>Ixodidae</taxon>
        <taxon>Ixodinae</taxon>
        <taxon>Ixodes</taxon>
    </lineage>
</organism>
<dbReference type="AlphaFoldDB" id="A0A0K8R8Y0"/>
<proteinExistence type="evidence at transcript level"/>
<evidence type="ECO:0000256" key="4">
    <source>
        <dbReference type="ARBA" id="ARBA00022723"/>
    </source>
</evidence>
<feature type="chain" id="PRO_5005516894" evidence="8">
    <location>
        <begin position="29"/>
        <end position="733"/>
    </location>
</feature>
<dbReference type="Pfam" id="PF01431">
    <property type="entry name" value="Peptidase_M13"/>
    <property type="match status" value="1"/>
</dbReference>
<feature type="domain" description="Peptidase M13 N-terminal" evidence="10">
    <location>
        <begin position="65"/>
        <end position="498"/>
    </location>
</feature>
<keyword evidence="4" id="KW-0479">Metal-binding</keyword>
<comment type="cofactor">
    <cofactor evidence="1">
        <name>Zn(2+)</name>
        <dbReference type="ChEBI" id="CHEBI:29105"/>
    </cofactor>
</comment>
<feature type="signal peptide" evidence="8">
    <location>
        <begin position="1"/>
        <end position="28"/>
    </location>
</feature>
<evidence type="ECO:0000256" key="8">
    <source>
        <dbReference type="SAM" id="SignalP"/>
    </source>
</evidence>
<evidence type="ECO:0000256" key="7">
    <source>
        <dbReference type="ARBA" id="ARBA00023049"/>
    </source>
</evidence>
<dbReference type="InterPro" id="IPR024079">
    <property type="entry name" value="MetalloPept_cat_dom_sf"/>
</dbReference>
<keyword evidence="3" id="KW-0645">Protease</keyword>
<feature type="domain" description="Peptidase M13 C-terminal" evidence="9">
    <location>
        <begin position="561"/>
        <end position="732"/>
    </location>
</feature>
<dbReference type="CDD" id="cd08662">
    <property type="entry name" value="M13"/>
    <property type="match status" value="1"/>
</dbReference>
<dbReference type="Gene3D" id="1.10.1380.10">
    <property type="entry name" value="Neutral endopeptidase , domain2"/>
    <property type="match status" value="2"/>
</dbReference>
<evidence type="ECO:0000313" key="11">
    <source>
        <dbReference type="EMBL" id="JAA67536.1"/>
    </source>
</evidence>
<name>A0A0K8R8Y0_IXORI</name>
<dbReference type="PROSITE" id="PS51885">
    <property type="entry name" value="NEPRILYSIN"/>
    <property type="match status" value="1"/>
</dbReference>
<keyword evidence="5" id="KW-0378">Hydrolase</keyword>
<dbReference type="PANTHER" id="PTHR11733">
    <property type="entry name" value="ZINC METALLOPROTEASE FAMILY M13 NEPRILYSIN-RELATED"/>
    <property type="match status" value="1"/>
</dbReference>
<dbReference type="GO" id="GO:0004222">
    <property type="term" value="F:metalloendopeptidase activity"/>
    <property type="evidence" value="ECO:0007669"/>
    <property type="project" value="InterPro"/>
</dbReference>
<dbReference type="InterPro" id="IPR042089">
    <property type="entry name" value="Peptidase_M13_dom_2"/>
</dbReference>
<evidence type="ECO:0000256" key="6">
    <source>
        <dbReference type="ARBA" id="ARBA00022833"/>
    </source>
</evidence>
<sequence>MQRKTSKMKFRTATYIFLASALILPTEGAEKEMAKLNERDNVCHTADCVKVGIELSRSINRTINPCTDFYDYVCKNWEASNPIPSYVPSYGQLGRVIDQLAIDIKGILEGLSSREEDQTLEDKIGLAYKSCMQNGSKVEQMSQLINVLNKFHIYGWPLEKSTNESNSTHWTNIYRKIRIGADLGFIFTLNVDTYFYNSTARAITLKYPSFVPSRIQIARYKKENDSAAFAYYEFIRKTVRLFSNSTSNERVSTIAEDIFNFEVQLAKMLEFDFEYPDLNISIYDYANYSYEYYDTEDPTDGAVIGSVDVTTKKPVDEEHNTRYKVNEAWLNSIGWLQLLKDIFQDVSVNLTGEEEMNIFEPSYFQEAMKLINNTPAETLSNYFGWKLLYELGPIASDDMRKLNLEFNHIWKGTEEEEPHWRRCVSAISDPIDPILGYGLGNLYIKKYFNSTKKNDTEEFAVKLKEAAEIIINNTTWMDDETRNNALKKLENMVFKMGYSSDMTNQSLVESMYEPVGKISLNDPFIETYLKFRRSNAINKLKKIHTAYNRTREWPDEPMAVNGFHHLQDNSNVLTAVFLQYPFYAFGLPSSVKMGTLGFVIGHEIHHAFDAQGRNYYLDGSKQPWWSQQTIKNFSAPEKCVERLYSNETEETTKLKVNGERTFSENFADIKGLETSFLAYKKLLESQSEPQRLPCLPDIDADRLFFISLAYMFCQDYRTAELIDRMKKDPHSPL</sequence>
<dbReference type="GO" id="GO:0005886">
    <property type="term" value="C:plasma membrane"/>
    <property type="evidence" value="ECO:0007669"/>
    <property type="project" value="TreeGrafter"/>
</dbReference>
<comment type="similarity">
    <text evidence="2">Belongs to the peptidase M13 family.</text>
</comment>
<keyword evidence="6" id="KW-0862">Zinc</keyword>
<dbReference type="InterPro" id="IPR018497">
    <property type="entry name" value="Peptidase_M13_C"/>
</dbReference>
<dbReference type="InterPro" id="IPR008753">
    <property type="entry name" value="Peptidase_M13_N"/>
</dbReference>
<dbReference type="SUPFAM" id="SSF55486">
    <property type="entry name" value="Metalloproteases ('zincins'), catalytic domain"/>
    <property type="match status" value="1"/>
</dbReference>
<dbReference type="Pfam" id="PF05649">
    <property type="entry name" value="Peptidase_M13_N"/>
    <property type="match status" value="1"/>
</dbReference>
<evidence type="ECO:0000256" key="1">
    <source>
        <dbReference type="ARBA" id="ARBA00001947"/>
    </source>
</evidence>
<evidence type="ECO:0000256" key="2">
    <source>
        <dbReference type="ARBA" id="ARBA00007357"/>
    </source>
</evidence>
<evidence type="ECO:0000259" key="10">
    <source>
        <dbReference type="Pfam" id="PF05649"/>
    </source>
</evidence>
<keyword evidence="8" id="KW-0732">Signal</keyword>
<keyword evidence="7" id="KW-0482">Metalloprotease</keyword>
<dbReference type="EMBL" id="GADI01006272">
    <property type="protein sequence ID" value="JAA67536.1"/>
    <property type="molecule type" value="mRNA"/>
</dbReference>
<dbReference type="PANTHER" id="PTHR11733:SF237">
    <property type="entry name" value="NEPRILYSIN-LIKE 4"/>
    <property type="match status" value="1"/>
</dbReference>
<dbReference type="PRINTS" id="PR00786">
    <property type="entry name" value="NEPRILYSIN"/>
</dbReference>
<evidence type="ECO:0000256" key="3">
    <source>
        <dbReference type="ARBA" id="ARBA00022670"/>
    </source>
</evidence>
<evidence type="ECO:0000256" key="5">
    <source>
        <dbReference type="ARBA" id="ARBA00022801"/>
    </source>
</evidence>
<dbReference type="GO" id="GO:0046872">
    <property type="term" value="F:metal ion binding"/>
    <property type="evidence" value="ECO:0007669"/>
    <property type="project" value="UniProtKB-KW"/>
</dbReference>
<accession>A0A0K8R8Y0</accession>